<gene>
    <name evidence="1" type="ORF">ACPOL_1231</name>
</gene>
<sequence length="179" mass="19772">MVRVSIAALFVGFAGWYSPFITAAAWHLFHPTGRVNYRGLNIRVPWPWTADVDAVKSDSFVSPQGISLKKMPYTMDRRLAVQAIFVTVISQDPGKSVEQQTASWMEAFRATHPGSNFVGETPVSVPLGVNCLGAKSPFHEKDLVWTCISVADGWVADFEGQGVDEPTFFEVVTHLRGEK</sequence>
<dbReference type="RefSeq" id="WP_114206188.1">
    <property type="nucleotide sequence ID" value="NZ_CP030840.1"/>
</dbReference>
<dbReference type="Proteomes" id="UP000253606">
    <property type="component" value="Chromosome"/>
</dbReference>
<evidence type="ECO:0000313" key="2">
    <source>
        <dbReference type="Proteomes" id="UP000253606"/>
    </source>
</evidence>
<accession>A0A2Z5FUM5</accession>
<proteinExistence type="predicted"/>
<dbReference type="EMBL" id="CP030840">
    <property type="protein sequence ID" value="AXC10579.1"/>
    <property type="molecule type" value="Genomic_DNA"/>
</dbReference>
<keyword evidence="2" id="KW-1185">Reference proteome</keyword>
<organism evidence="1 2">
    <name type="scientific">Acidisarcina polymorpha</name>
    <dbReference type="NCBI Taxonomy" id="2211140"/>
    <lineage>
        <taxon>Bacteria</taxon>
        <taxon>Pseudomonadati</taxon>
        <taxon>Acidobacteriota</taxon>
        <taxon>Terriglobia</taxon>
        <taxon>Terriglobales</taxon>
        <taxon>Acidobacteriaceae</taxon>
        <taxon>Acidisarcina</taxon>
    </lineage>
</organism>
<name>A0A2Z5FUM5_9BACT</name>
<evidence type="ECO:0000313" key="1">
    <source>
        <dbReference type="EMBL" id="AXC10579.1"/>
    </source>
</evidence>
<reference evidence="1 2" key="1">
    <citation type="journal article" date="2018" name="Front. Microbiol.">
        <title>Hydrolytic Capabilities as a Key to Environmental Success: Chitinolytic and Cellulolytic Acidobacteria From Acidic Sub-arctic Soils and Boreal Peatlands.</title>
        <authorList>
            <person name="Belova S.E."/>
            <person name="Ravin N.V."/>
            <person name="Pankratov T.A."/>
            <person name="Rakitin A.L."/>
            <person name="Ivanova A.A."/>
            <person name="Beletsky A.V."/>
            <person name="Mardanov A.V."/>
            <person name="Sinninghe Damste J.S."/>
            <person name="Dedysh S.N."/>
        </authorList>
    </citation>
    <scope>NUCLEOTIDE SEQUENCE [LARGE SCALE GENOMIC DNA]</scope>
    <source>
        <strain evidence="1 2">SBC82</strain>
    </source>
</reference>
<dbReference type="KEGG" id="abas:ACPOL_1231"/>
<dbReference type="AlphaFoldDB" id="A0A2Z5FUM5"/>
<protein>
    <submittedName>
        <fullName evidence="1">Uncharacterized protein</fullName>
    </submittedName>
</protein>